<keyword evidence="1" id="KW-0732">Signal</keyword>
<dbReference type="EMBL" id="DVJQ01000042">
    <property type="protein sequence ID" value="HIS74328.1"/>
    <property type="molecule type" value="Genomic_DNA"/>
</dbReference>
<name>A0A9D1FIU4_9BACT</name>
<reference evidence="2" key="2">
    <citation type="journal article" date="2021" name="PeerJ">
        <title>Extensive microbial diversity within the chicken gut microbiome revealed by metagenomics and culture.</title>
        <authorList>
            <person name="Gilroy R."/>
            <person name="Ravi A."/>
            <person name="Getino M."/>
            <person name="Pursley I."/>
            <person name="Horton D.L."/>
            <person name="Alikhan N.F."/>
            <person name="Baker D."/>
            <person name="Gharbi K."/>
            <person name="Hall N."/>
            <person name="Watson M."/>
            <person name="Adriaenssens E.M."/>
            <person name="Foster-Nyarko E."/>
            <person name="Jarju S."/>
            <person name="Secka A."/>
            <person name="Antonio M."/>
            <person name="Oren A."/>
            <person name="Chaudhuri R.R."/>
            <person name="La Ragione R."/>
            <person name="Hildebrand F."/>
            <person name="Pallen M.J."/>
        </authorList>
    </citation>
    <scope>NUCLEOTIDE SEQUENCE</scope>
    <source>
        <strain evidence="2">CHK152-2871</strain>
    </source>
</reference>
<protein>
    <submittedName>
        <fullName evidence="2">Uncharacterized protein</fullName>
    </submittedName>
</protein>
<evidence type="ECO:0000313" key="2">
    <source>
        <dbReference type="EMBL" id="HIS74328.1"/>
    </source>
</evidence>
<feature type="signal peptide" evidence="1">
    <location>
        <begin position="1"/>
        <end position="20"/>
    </location>
</feature>
<evidence type="ECO:0000313" key="3">
    <source>
        <dbReference type="Proteomes" id="UP000886865"/>
    </source>
</evidence>
<accession>A0A9D1FIU4</accession>
<dbReference type="Proteomes" id="UP000886865">
    <property type="component" value="Unassembled WGS sequence"/>
</dbReference>
<gene>
    <name evidence="2" type="ORF">IAA86_04835</name>
</gene>
<organism evidence="2 3">
    <name type="scientific">Candidatus Galligastranaerophilus intestinavium</name>
    <dbReference type="NCBI Taxonomy" id="2840836"/>
    <lineage>
        <taxon>Bacteria</taxon>
        <taxon>Candidatus Galligastranaerophilus</taxon>
    </lineage>
</organism>
<dbReference type="AlphaFoldDB" id="A0A9D1FIU4"/>
<evidence type="ECO:0000256" key="1">
    <source>
        <dbReference type="SAM" id="SignalP"/>
    </source>
</evidence>
<feature type="chain" id="PRO_5039350677" evidence="1">
    <location>
        <begin position="21"/>
        <end position="198"/>
    </location>
</feature>
<comment type="caution">
    <text evidence="2">The sequence shown here is derived from an EMBL/GenBank/DDBJ whole genome shotgun (WGS) entry which is preliminary data.</text>
</comment>
<sequence length="198" mass="22232">MKKLLATFFVILFFNSAIFAADDILDLDMDLIDSPSFSNRKAVTQEQFDKAIEQKQQKNKGLILKFRDWLNRNKPENDPVLKSFESDGSGELGMSAHDFSNIKPNIVLSTDIIDSFGKVVPKGHYQVSFFDKDNAKLINFMQGNTTYGSIRAIDTTDNSTTNSIVYARISYPSADVARIIFSNLDVCVEGFARIVKPI</sequence>
<proteinExistence type="predicted"/>
<reference evidence="2" key="1">
    <citation type="submission" date="2020-10" db="EMBL/GenBank/DDBJ databases">
        <authorList>
            <person name="Gilroy R."/>
        </authorList>
    </citation>
    <scope>NUCLEOTIDE SEQUENCE</scope>
    <source>
        <strain evidence="2">CHK152-2871</strain>
    </source>
</reference>